<dbReference type="AlphaFoldDB" id="A0AAD8VLN2"/>
<dbReference type="Gene3D" id="1.20.1280.50">
    <property type="match status" value="1"/>
</dbReference>
<dbReference type="PANTHER" id="PTHR38926:SF49">
    <property type="entry name" value="F-BOX DOMAIN-CONTAINING PROTEIN"/>
    <property type="match status" value="1"/>
</dbReference>
<dbReference type="InterPro" id="IPR001611">
    <property type="entry name" value="Leu-rich_rpt"/>
</dbReference>
<gene>
    <name evidence="2" type="ORF">QYE76_034867</name>
</gene>
<dbReference type="InterPro" id="IPR032675">
    <property type="entry name" value="LRR_dom_sf"/>
</dbReference>
<dbReference type="PROSITE" id="PS50181">
    <property type="entry name" value="FBOX"/>
    <property type="match status" value="1"/>
</dbReference>
<dbReference type="SMART" id="SM00367">
    <property type="entry name" value="LRR_CC"/>
    <property type="match status" value="4"/>
</dbReference>
<proteinExistence type="predicted"/>
<dbReference type="Gene3D" id="3.80.10.10">
    <property type="entry name" value="Ribonuclease Inhibitor"/>
    <property type="match status" value="1"/>
</dbReference>
<dbReference type="InterPro" id="IPR001810">
    <property type="entry name" value="F-box_dom"/>
</dbReference>
<dbReference type="EMBL" id="JAUUTY010000007">
    <property type="protein sequence ID" value="KAK1611194.1"/>
    <property type="molecule type" value="Genomic_DNA"/>
</dbReference>
<dbReference type="InterPro" id="IPR006553">
    <property type="entry name" value="Leu-rich_rpt_Cys-con_subtyp"/>
</dbReference>
<name>A0AAD8VLN2_LOLMU</name>
<evidence type="ECO:0000259" key="1">
    <source>
        <dbReference type="PROSITE" id="PS50181"/>
    </source>
</evidence>
<sequence length="342" mass="39299">MLRWRRPEPIVPDVFNHFQFPTLIPERDWSELPLDAISYILRKLDLVELVKGSVAAVCSSWRRAARHEPELWRRIDIISFRFLGKLGGIARRAVCLSAGQCQDFSGQHLDDDFLLFLAHRAPLLRCLRLKLCYGITDEGFAAAITNFPLLEELELDLCHGIDDTGVFEHVARSCPWMKHITYTKYLGYDFDITDPNNDREALAIASMPELRTLQLFRDKLTNAGLASIIDNCPHLESLDLTGCRNITMDDALRAMCSRIKKKTIPPDFKDHHASAINLRPIRTLGSIYCRDIADAAAKYIGGDDSVPKESRYSYCYYLGEDDEINLEYYDRILDKSMRRYKM</sequence>
<dbReference type="Pfam" id="PF12937">
    <property type="entry name" value="F-box-like"/>
    <property type="match status" value="1"/>
</dbReference>
<organism evidence="2 3">
    <name type="scientific">Lolium multiflorum</name>
    <name type="common">Italian ryegrass</name>
    <name type="synonym">Lolium perenne subsp. multiflorum</name>
    <dbReference type="NCBI Taxonomy" id="4521"/>
    <lineage>
        <taxon>Eukaryota</taxon>
        <taxon>Viridiplantae</taxon>
        <taxon>Streptophyta</taxon>
        <taxon>Embryophyta</taxon>
        <taxon>Tracheophyta</taxon>
        <taxon>Spermatophyta</taxon>
        <taxon>Magnoliopsida</taxon>
        <taxon>Liliopsida</taxon>
        <taxon>Poales</taxon>
        <taxon>Poaceae</taxon>
        <taxon>BOP clade</taxon>
        <taxon>Pooideae</taxon>
        <taxon>Poodae</taxon>
        <taxon>Poeae</taxon>
        <taxon>Poeae Chloroplast Group 2 (Poeae type)</taxon>
        <taxon>Loliodinae</taxon>
        <taxon>Loliinae</taxon>
        <taxon>Lolium</taxon>
    </lineage>
</organism>
<dbReference type="SUPFAM" id="SSF52047">
    <property type="entry name" value="RNI-like"/>
    <property type="match status" value="1"/>
</dbReference>
<dbReference type="SUPFAM" id="SSF81383">
    <property type="entry name" value="F-box domain"/>
    <property type="match status" value="1"/>
</dbReference>
<protein>
    <recommendedName>
        <fullName evidence="1">F-box domain-containing protein</fullName>
    </recommendedName>
</protein>
<evidence type="ECO:0000313" key="3">
    <source>
        <dbReference type="Proteomes" id="UP001231189"/>
    </source>
</evidence>
<dbReference type="InterPro" id="IPR036047">
    <property type="entry name" value="F-box-like_dom_sf"/>
</dbReference>
<keyword evidence="3" id="KW-1185">Reference proteome</keyword>
<feature type="domain" description="F-box" evidence="1">
    <location>
        <begin position="26"/>
        <end position="75"/>
    </location>
</feature>
<reference evidence="2" key="1">
    <citation type="submission" date="2023-07" db="EMBL/GenBank/DDBJ databases">
        <title>A chromosome-level genome assembly of Lolium multiflorum.</title>
        <authorList>
            <person name="Chen Y."/>
            <person name="Copetti D."/>
            <person name="Kolliker R."/>
            <person name="Studer B."/>
        </authorList>
    </citation>
    <scope>NUCLEOTIDE SEQUENCE</scope>
    <source>
        <strain evidence="2">02402/16</strain>
        <tissue evidence="2">Leaf</tissue>
    </source>
</reference>
<dbReference type="PANTHER" id="PTHR38926">
    <property type="entry name" value="F-BOX DOMAIN CONTAINING PROTEIN, EXPRESSED"/>
    <property type="match status" value="1"/>
</dbReference>
<evidence type="ECO:0000313" key="2">
    <source>
        <dbReference type="EMBL" id="KAK1611194.1"/>
    </source>
</evidence>
<dbReference type="Proteomes" id="UP001231189">
    <property type="component" value="Unassembled WGS sequence"/>
</dbReference>
<accession>A0AAD8VLN2</accession>
<dbReference type="Pfam" id="PF13516">
    <property type="entry name" value="LRR_6"/>
    <property type="match status" value="1"/>
</dbReference>
<comment type="caution">
    <text evidence="2">The sequence shown here is derived from an EMBL/GenBank/DDBJ whole genome shotgun (WGS) entry which is preliminary data.</text>
</comment>